<accession>A0ABW7MQB6</accession>
<keyword evidence="4" id="KW-1185">Reference proteome</keyword>
<feature type="chain" id="PRO_5046755911" evidence="1">
    <location>
        <begin position="18"/>
        <end position="561"/>
    </location>
</feature>
<evidence type="ECO:0000313" key="4">
    <source>
        <dbReference type="Proteomes" id="UP001610104"/>
    </source>
</evidence>
<dbReference type="Gene3D" id="2.70.70.10">
    <property type="entry name" value="Glucose Permease (Domain IIA)"/>
    <property type="match status" value="1"/>
</dbReference>
<dbReference type="InterPro" id="IPR011055">
    <property type="entry name" value="Dup_hybrid_motif"/>
</dbReference>
<dbReference type="InterPro" id="IPR016047">
    <property type="entry name" value="M23ase_b-sheet_dom"/>
</dbReference>
<reference evidence="3 4" key="1">
    <citation type="submission" date="2024-02" db="EMBL/GenBank/DDBJ databases">
        <title>A Gaetbulibacter species isolated from tidal flats and genomic insights of their niches.</title>
        <authorList>
            <person name="Ye Y."/>
        </authorList>
    </citation>
    <scope>NUCLEOTIDE SEQUENCE [LARGE SCALE GENOMIC DNA]</scope>
    <source>
        <strain evidence="3 4">KEM-8</strain>
    </source>
</reference>
<protein>
    <submittedName>
        <fullName evidence="3">M23 family metallopeptidase</fullName>
        <ecNumber evidence="3">3.4.-.-</ecNumber>
    </submittedName>
</protein>
<evidence type="ECO:0000313" key="3">
    <source>
        <dbReference type="EMBL" id="MFH6768997.1"/>
    </source>
</evidence>
<keyword evidence="3" id="KW-0378">Hydrolase</keyword>
<dbReference type="EC" id="3.4.-.-" evidence="3"/>
<keyword evidence="1" id="KW-0732">Signal</keyword>
<dbReference type="InterPro" id="IPR050570">
    <property type="entry name" value="Cell_wall_metabolism_enzyme"/>
</dbReference>
<gene>
    <name evidence="3" type="ORF">V8G56_09635</name>
</gene>
<feature type="signal peptide" evidence="1">
    <location>
        <begin position="1"/>
        <end position="17"/>
    </location>
</feature>
<dbReference type="SUPFAM" id="SSF51261">
    <property type="entry name" value="Duplicated hybrid motif"/>
    <property type="match status" value="1"/>
</dbReference>
<sequence>MRLALISLTFLCSVSYAQNSYPQDYFGNPLEIPLILAGSFAELRSNHFHSGLDIKTQNRTGLKVMAVADGFVSRIKVSHYGYGKALYITHPNGYTSVYAHLLNYNPEIEAYVKKQQYKQESYEIELFPEAGQIKYEKGDIVAYSGNSGGSEAPHLHFEIRDKEERPINPMLFGIDIKDSVKPIVSSLYVYPVGDSSYVKKSNAKQKLRLIPLKSGDYIAENIEAFGKIGFGINTSDRQDLAANNNGVFKIETFFNGNQNFEIDFKKFSFDESSHINRLIDYEMFKTQKQRVQKLFDDNNPLSLFQSVLNNGYVKIPDSTNSVYKIRITDFKNNETWVTVNIKGQKSEVIETIKPQTTPYYIYADQTTTLKEGNISVDLFSNTFYENFYIDFKVSNDTLMLHKDIVPLKKSIKINFDVSKYSDEDKRKLYIAELVGYRKYPSYSYTRRNDNTLYTLTKTLGTYALTTDNTKPTITPDNFRDGQWLSNFRFLKIKIEDDLSGISNYRATVNGKWILMEYEYKTKTLTYDFNDGNITDTKNNLKLIVTDNVGNSSTFEALFYRK</sequence>
<evidence type="ECO:0000259" key="2">
    <source>
        <dbReference type="Pfam" id="PF01551"/>
    </source>
</evidence>
<organism evidence="3 4">
    <name type="scientific">Gaetbulibacter aquiaggeris</name>
    <dbReference type="NCBI Taxonomy" id="1735373"/>
    <lineage>
        <taxon>Bacteria</taxon>
        <taxon>Pseudomonadati</taxon>
        <taxon>Bacteroidota</taxon>
        <taxon>Flavobacteriia</taxon>
        <taxon>Flavobacteriales</taxon>
        <taxon>Flavobacteriaceae</taxon>
        <taxon>Gaetbulibacter</taxon>
    </lineage>
</organism>
<comment type="caution">
    <text evidence="3">The sequence shown here is derived from an EMBL/GenBank/DDBJ whole genome shotgun (WGS) entry which is preliminary data.</text>
</comment>
<dbReference type="Pfam" id="PF01551">
    <property type="entry name" value="Peptidase_M23"/>
    <property type="match status" value="1"/>
</dbReference>
<dbReference type="RefSeq" id="WP_395438247.1">
    <property type="nucleotide sequence ID" value="NZ_JBAWKC010000003.1"/>
</dbReference>
<dbReference type="CDD" id="cd12797">
    <property type="entry name" value="M23_peptidase"/>
    <property type="match status" value="1"/>
</dbReference>
<evidence type="ECO:0000256" key="1">
    <source>
        <dbReference type="SAM" id="SignalP"/>
    </source>
</evidence>
<dbReference type="GO" id="GO:0016787">
    <property type="term" value="F:hydrolase activity"/>
    <property type="evidence" value="ECO:0007669"/>
    <property type="project" value="UniProtKB-KW"/>
</dbReference>
<feature type="domain" description="M23ase beta-sheet core" evidence="2">
    <location>
        <begin position="48"/>
        <end position="116"/>
    </location>
</feature>
<proteinExistence type="predicted"/>
<dbReference type="EMBL" id="JBAWKC010000003">
    <property type="protein sequence ID" value="MFH6768997.1"/>
    <property type="molecule type" value="Genomic_DNA"/>
</dbReference>
<name>A0ABW7MQB6_9FLAO</name>
<dbReference type="PANTHER" id="PTHR21666:SF285">
    <property type="entry name" value="M23 FAMILY METALLOPEPTIDASE"/>
    <property type="match status" value="1"/>
</dbReference>
<dbReference type="Proteomes" id="UP001610104">
    <property type="component" value="Unassembled WGS sequence"/>
</dbReference>
<dbReference type="PANTHER" id="PTHR21666">
    <property type="entry name" value="PEPTIDASE-RELATED"/>
    <property type="match status" value="1"/>
</dbReference>